<dbReference type="GeneID" id="59350350"/>
<sequence>MAREGHRRRQYYVVVEQHDNSLSCNCSGFRQTGKSCEHIVAVRLEIQYGTVYEYEAVEKRALRGKGAAGKSRNPKKSSKGIKTVPRRKDSTITRDYERFLAQLGKEEDPWAELPSTIQEELGDGILVEDEDVDESDGNASGVDIDDPLTRMSSQVSPGRPARVQPLHPSRTKSVANPKKPSKKKNKPSKEEKKKSKFLSILSTIGSVFRLTF</sequence>
<gene>
    <name evidence="4" type="ORF">MIND_01128300</name>
</gene>
<evidence type="ECO:0000256" key="2">
    <source>
        <dbReference type="SAM" id="MobiDB-lite"/>
    </source>
</evidence>
<keyword evidence="5" id="KW-1185">Reference proteome</keyword>
<feature type="region of interest" description="Disordered" evidence="2">
    <location>
        <begin position="129"/>
        <end position="195"/>
    </location>
</feature>
<keyword evidence="1" id="KW-0862">Zinc</keyword>
<dbReference type="GO" id="GO:0008270">
    <property type="term" value="F:zinc ion binding"/>
    <property type="evidence" value="ECO:0007669"/>
    <property type="project" value="UniProtKB-KW"/>
</dbReference>
<dbReference type="EMBL" id="JACAZF010000010">
    <property type="protein sequence ID" value="KAF7293503.1"/>
    <property type="molecule type" value="Genomic_DNA"/>
</dbReference>
<evidence type="ECO:0000256" key="1">
    <source>
        <dbReference type="PROSITE-ProRule" id="PRU00325"/>
    </source>
</evidence>
<feature type="region of interest" description="Disordered" evidence="2">
    <location>
        <begin position="63"/>
        <end position="93"/>
    </location>
</feature>
<accession>A0A8H6S662</accession>
<name>A0A8H6S662_9AGAR</name>
<keyword evidence="1" id="KW-0479">Metal-binding</keyword>
<evidence type="ECO:0000259" key="3">
    <source>
        <dbReference type="PROSITE" id="PS50966"/>
    </source>
</evidence>
<dbReference type="RefSeq" id="XP_037215666.1">
    <property type="nucleotide sequence ID" value="XM_037367834.1"/>
</dbReference>
<protein>
    <submittedName>
        <fullName evidence="4">SWIM-type domain-containing protein</fullName>
    </submittedName>
</protein>
<keyword evidence="1" id="KW-0863">Zinc-finger</keyword>
<organism evidence="4 5">
    <name type="scientific">Mycena indigotica</name>
    <dbReference type="NCBI Taxonomy" id="2126181"/>
    <lineage>
        <taxon>Eukaryota</taxon>
        <taxon>Fungi</taxon>
        <taxon>Dikarya</taxon>
        <taxon>Basidiomycota</taxon>
        <taxon>Agaricomycotina</taxon>
        <taxon>Agaricomycetes</taxon>
        <taxon>Agaricomycetidae</taxon>
        <taxon>Agaricales</taxon>
        <taxon>Marasmiineae</taxon>
        <taxon>Mycenaceae</taxon>
        <taxon>Mycena</taxon>
    </lineage>
</organism>
<comment type="caution">
    <text evidence="4">The sequence shown here is derived from an EMBL/GenBank/DDBJ whole genome shotgun (WGS) entry which is preliminary data.</text>
</comment>
<dbReference type="Proteomes" id="UP000636479">
    <property type="component" value="Unassembled WGS sequence"/>
</dbReference>
<dbReference type="PROSITE" id="PS50966">
    <property type="entry name" value="ZF_SWIM"/>
    <property type="match status" value="1"/>
</dbReference>
<evidence type="ECO:0000313" key="5">
    <source>
        <dbReference type="Proteomes" id="UP000636479"/>
    </source>
</evidence>
<reference evidence="4" key="1">
    <citation type="submission" date="2020-05" db="EMBL/GenBank/DDBJ databases">
        <title>Mycena genomes resolve the evolution of fungal bioluminescence.</title>
        <authorList>
            <person name="Tsai I.J."/>
        </authorList>
    </citation>
    <scope>NUCLEOTIDE SEQUENCE</scope>
    <source>
        <strain evidence="4">171206Taipei</strain>
    </source>
</reference>
<proteinExistence type="predicted"/>
<dbReference type="AlphaFoldDB" id="A0A8H6S662"/>
<dbReference type="InterPro" id="IPR007527">
    <property type="entry name" value="Znf_SWIM"/>
</dbReference>
<feature type="domain" description="SWIM-type" evidence="3">
    <location>
        <begin position="11"/>
        <end position="47"/>
    </location>
</feature>
<dbReference type="OrthoDB" id="3052060at2759"/>
<evidence type="ECO:0000313" key="4">
    <source>
        <dbReference type="EMBL" id="KAF7293503.1"/>
    </source>
</evidence>